<feature type="region of interest" description="Disordered" evidence="1">
    <location>
        <begin position="278"/>
        <end position="301"/>
    </location>
</feature>
<evidence type="ECO:0000313" key="2">
    <source>
        <dbReference type="EMBL" id="PPQ65207.1"/>
    </source>
</evidence>
<dbReference type="Proteomes" id="UP000284706">
    <property type="component" value="Unassembled WGS sequence"/>
</dbReference>
<dbReference type="EMBL" id="NHYE01005657">
    <property type="protein sequence ID" value="PPQ65207.1"/>
    <property type="molecule type" value="Genomic_DNA"/>
</dbReference>
<proteinExistence type="predicted"/>
<comment type="caution">
    <text evidence="2">The sequence shown here is derived from an EMBL/GenBank/DDBJ whole genome shotgun (WGS) entry which is preliminary data.</text>
</comment>
<dbReference type="STRING" id="231916.A0A409VG27"/>
<name>A0A409VG27_9AGAR</name>
<evidence type="ECO:0000313" key="3">
    <source>
        <dbReference type="Proteomes" id="UP000284706"/>
    </source>
</evidence>
<organism evidence="2 3">
    <name type="scientific">Gymnopilus dilepis</name>
    <dbReference type="NCBI Taxonomy" id="231916"/>
    <lineage>
        <taxon>Eukaryota</taxon>
        <taxon>Fungi</taxon>
        <taxon>Dikarya</taxon>
        <taxon>Basidiomycota</taxon>
        <taxon>Agaricomycotina</taxon>
        <taxon>Agaricomycetes</taxon>
        <taxon>Agaricomycetidae</taxon>
        <taxon>Agaricales</taxon>
        <taxon>Agaricineae</taxon>
        <taxon>Hymenogastraceae</taxon>
        <taxon>Gymnopilus</taxon>
    </lineage>
</organism>
<dbReference type="AlphaFoldDB" id="A0A409VG27"/>
<feature type="region of interest" description="Disordered" evidence="1">
    <location>
        <begin position="20"/>
        <end position="59"/>
    </location>
</feature>
<dbReference type="InParanoid" id="A0A409VG27"/>
<dbReference type="OrthoDB" id="3363286at2759"/>
<evidence type="ECO:0000256" key="1">
    <source>
        <dbReference type="SAM" id="MobiDB-lite"/>
    </source>
</evidence>
<feature type="region of interest" description="Disordered" evidence="1">
    <location>
        <begin position="71"/>
        <end position="93"/>
    </location>
</feature>
<protein>
    <submittedName>
        <fullName evidence="2">Uncharacterized protein</fullName>
    </submittedName>
</protein>
<reference evidence="2 3" key="1">
    <citation type="journal article" date="2018" name="Evol. Lett.">
        <title>Horizontal gene cluster transfer increased hallucinogenic mushroom diversity.</title>
        <authorList>
            <person name="Reynolds H.T."/>
            <person name="Vijayakumar V."/>
            <person name="Gluck-Thaler E."/>
            <person name="Korotkin H.B."/>
            <person name="Matheny P.B."/>
            <person name="Slot J.C."/>
        </authorList>
    </citation>
    <scope>NUCLEOTIDE SEQUENCE [LARGE SCALE GENOMIC DNA]</scope>
    <source>
        <strain evidence="2 3">SRW20</strain>
    </source>
</reference>
<keyword evidence="3" id="KW-1185">Reference proteome</keyword>
<sequence>MARILPRLLARIERQPKQAPTVFPFRAQKRKPKSLYRPPLPLPSFHPADHPQSILLSPGSPVTDARDYAYHKMRPPSPAKPPKDAASALPDPPRQMSPVELGWWSNPYLRMLSSPLRLCSVTQRHVPSDLLIRLVGMQLPSDEQPGAKPMAKLVPDGILHPKYANRKVSKGTYVLCWRKAVELLQKGSYKRLSHDLSLYPNLAQHIAHLLRLRVLQEFELLADRMSYDFDRRKRLGIPSPDTILRRLTYEEYGSMRTTGSVPYQNAVAVLVLPPVNKDVGTGQRPEGSMSQLPPEDEHIPPNAPPTSTLLKTSDDFDEDLPDTISPLRIPLYNAASAFPSRSQRAALYSLLMRILKTEEHVRGLHPKTAQPRSPENQKSSHAFLLCSDNKTAKRGDPAAIALALWRLRMYDSEGWANSIPTSDN</sequence>
<gene>
    <name evidence="2" type="ORF">CVT26_000184</name>
</gene>
<accession>A0A409VG27</accession>